<dbReference type="Gene3D" id="3.80.10.10">
    <property type="entry name" value="Ribonuclease Inhibitor"/>
    <property type="match status" value="1"/>
</dbReference>
<dbReference type="KEGG" id="lbc:LACBIDRAFT_304154"/>
<gene>
    <name evidence="1" type="ORF">LACBIDRAFT_304154</name>
</gene>
<keyword evidence="2" id="KW-1185">Reference proteome</keyword>
<dbReference type="InParanoid" id="B0DL27"/>
<dbReference type="AlphaFoldDB" id="B0DL27"/>
<sequence length="399" mass="45609">MENQDILGEIFNIISCDLEEPGNVAWQTRKTLFSAARTCRIFLDPALDALWRVLPSVFPLLRVLNSFQLVNNQYILPDVKTEEWSTLERYTRRVRVIRLENTYFHRNVSPLVYFRLNQLRGSSLFPALRELCIPPNVNVDLFSPFSMLSPNMQLLELNNNVLSRPELFLPFYSFATTTSPNLTHLVLRGDVAINLDPIFNSGSLRTLELHLSTQSYDAMFFRKLGLLSNLRSLTLLCSSNERRREHKTHPLSFVQSMEILHIKGSLIAMSEAMQQMSCKSLVALTLEETAYRSNDPEGLWWTECLKPSLEGVQSLKKVVITQYSSHNHSLSCVRITPLYQLHNLEVLEIKNGRLTLSETDFIVLVSAFPKLERLSLPDVCSDSCPPISVLWQPSIIPPT</sequence>
<dbReference type="EMBL" id="DS547116">
    <property type="protein sequence ID" value="EDR04838.1"/>
    <property type="molecule type" value="Genomic_DNA"/>
</dbReference>
<dbReference type="GeneID" id="6080240"/>
<evidence type="ECO:0000313" key="2">
    <source>
        <dbReference type="Proteomes" id="UP000001194"/>
    </source>
</evidence>
<accession>B0DL27</accession>
<dbReference type="OrthoDB" id="2631350at2759"/>
<name>B0DL27_LACBS</name>
<dbReference type="InterPro" id="IPR032675">
    <property type="entry name" value="LRR_dom_sf"/>
</dbReference>
<proteinExistence type="predicted"/>
<dbReference type="SUPFAM" id="SSF52058">
    <property type="entry name" value="L domain-like"/>
    <property type="match status" value="1"/>
</dbReference>
<protein>
    <submittedName>
        <fullName evidence="1">Predicted protein</fullName>
    </submittedName>
</protein>
<evidence type="ECO:0000313" key="1">
    <source>
        <dbReference type="EMBL" id="EDR04838.1"/>
    </source>
</evidence>
<organism evidence="2">
    <name type="scientific">Laccaria bicolor (strain S238N-H82 / ATCC MYA-4686)</name>
    <name type="common">Bicoloured deceiver</name>
    <name type="synonym">Laccaria laccata var. bicolor</name>
    <dbReference type="NCBI Taxonomy" id="486041"/>
    <lineage>
        <taxon>Eukaryota</taxon>
        <taxon>Fungi</taxon>
        <taxon>Dikarya</taxon>
        <taxon>Basidiomycota</taxon>
        <taxon>Agaricomycotina</taxon>
        <taxon>Agaricomycetes</taxon>
        <taxon>Agaricomycetidae</taxon>
        <taxon>Agaricales</taxon>
        <taxon>Agaricineae</taxon>
        <taxon>Hydnangiaceae</taxon>
        <taxon>Laccaria</taxon>
    </lineage>
</organism>
<dbReference type="HOGENOM" id="CLU_021164_0_1_1"/>
<dbReference type="RefSeq" id="XP_001884662.1">
    <property type="nucleotide sequence ID" value="XM_001884627.1"/>
</dbReference>
<reference evidence="1 2" key="1">
    <citation type="journal article" date="2008" name="Nature">
        <title>The genome of Laccaria bicolor provides insights into mycorrhizal symbiosis.</title>
        <authorList>
            <person name="Martin F."/>
            <person name="Aerts A."/>
            <person name="Ahren D."/>
            <person name="Brun A."/>
            <person name="Danchin E.G.J."/>
            <person name="Duchaussoy F."/>
            <person name="Gibon J."/>
            <person name="Kohler A."/>
            <person name="Lindquist E."/>
            <person name="Pereda V."/>
            <person name="Salamov A."/>
            <person name="Shapiro H.J."/>
            <person name="Wuyts J."/>
            <person name="Blaudez D."/>
            <person name="Buee M."/>
            <person name="Brokstein P."/>
            <person name="Canbaeck B."/>
            <person name="Cohen D."/>
            <person name="Courty P.E."/>
            <person name="Coutinho P.M."/>
            <person name="Delaruelle C."/>
            <person name="Detter J.C."/>
            <person name="Deveau A."/>
            <person name="DiFazio S."/>
            <person name="Duplessis S."/>
            <person name="Fraissinet-Tachet L."/>
            <person name="Lucic E."/>
            <person name="Frey-Klett P."/>
            <person name="Fourrey C."/>
            <person name="Feussner I."/>
            <person name="Gay G."/>
            <person name="Grimwood J."/>
            <person name="Hoegger P.J."/>
            <person name="Jain P."/>
            <person name="Kilaru S."/>
            <person name="Labbe J."/>
            <person name="Lin Y.C."/>
            <person name="Legue V."/>
            <person name="Le Tacon F."/>
            <person name="Marmeisse R."/>
            <person name="Melayah D."/>
            <person name="Montanini B."/>
            <person name="Muratet M."/>
            <person name="Nehls U."/>
            <person name="Niculita-Hirzel H."/>
            <person name="Oudot-Le Secq M.P."/>
            <person name="Peter M."/>
            <person name="Quesneville H."/>
            <person name="Rajashekar B."/>
            <person name="Reich M."/>
            <person name="Rouhier N."/>
            <person name="Schmutz J."/>
            <person name="Yin T."/>
            <person name="Chalot M."/>
            <person name="Henrissat B."/>
            <person name="Kuees U."/>
            <person name="Lucas S."/>
            <person name="Van de Peer Y."/>
            <person name="Podila G.K."/>
            <person name="Polle A."/>
            <person name="Pukkila P.J."/>
            <person name="Richardson P.M."/>
            <person name="Rouze P."/>
            <person name="Sanders I.R."/>
            <person name="Stajich J.E."/>
            <person name="Tunlid A."/>
            <person name="Tuskan G."/>
            <person name="Grigoriev I.V."/>
        </authorList>
    </citation>
    <scope>NUCLEOTIDE SEQUENCE [LARGE SCALE GENOMIC DNA]</scope>
    <source>
        <strain evidence="2">S238N-H82 / ATCC MYA-4686</strain>
    </source>
</reference>
<dbReference type="Proteomes" id="UP000001194">
    <property type="component" value="Unassembled WGS sequence"/>
</dbReference>